<sequence length="184" mass="19168">MIWLIVLALSAASLAAPQLPAQQQDVTPTIGVAAKAEGVPEAPVGAVAILNQTSEFAGDGSYKFSFDTEDGVHRDESGYLKTSVPPPEEGAPEDFDGTAQVQEGSFSYTGPDGVVYKLTYVADENGFRVQGDHLPTAPPVAGNSQGPAVKAVTVPAQVAENRPEEVTTIAPEPLPLQTELSIPN</sequence>
<keyword evidence="6" id="KW-1185">Reference proteome</keyword>
<dbReference type="AlphaFoldDB" id="A0A8K0P6G1"/>
<comment type="caution">
    <text evidence="5">The sequence shown here is derived from an EMBL/GenBank/DDBJ whole genome shotgun (WGS) entry which is preliminary data.</text>
</comment>
<feature type="chain" id="PRO_5035449310" evidence="4">
    <location>
        <begin position="16"/>
        <end position="184"/>
    </location>
</feature>
<evidence type="ECO:0000256" key="3">
    <source>
        <dbReference type="SAM" id="MobiDB-lite"/>
    </source>
</evidence>
<evidence type="ECO:0000256" key="4">
    <source>
        <dbReference type="SAM" id="SignalP"/>
    </source>
</evidence>
<proteinExistence type="predicted"/>
<dbReference type="PANTHER" id="PTHR10380:SF173">
    <property type="entry name" value="CUTICULAR PROTEIN 47EF, ISOFORM C-RELATED"/>
    <property type="match status" value="1"/>
</dbReference>
<dbReference type="OrthoDB" id="6372059at2759"/>
<accession>A0A8K0P6G1</accession>
<evidence type="ECO:0000313" key="5">
    <source>
        <dbReference type="EMBL" id="KAG8235581.1"/>
    </source>
</evidence>
<protein>
    <submittedName>
        <fullName evidence="5">Uncharacterized protein</fullName>
    </submittedName>
</protein>
<name>A0A8K0P6G1_LADFU</name>
<dbReference type="Proteomes" id="UP000792457">
    <property type="component" value="Unassembled WGS sequence"/>
</dbReference>
<dbReference type="PROSITE" id="PS51155">
    <property type="entry name" value="CHIT_BIND_RR_2"/>
    <property type="match status" value="1"/>
</dbReference>
<keyword evidence="4" id="KW-0732">Signal</keyword>
<dbReference type="PROSITE" id="PS00233">
    <property type="entry name" value="CHIT_BIND_RR_1"/>
    <property type="match status" value="1"/>
</dbReference>
<evidence type="ECO:0000256" key="2">
    <source>
        <dbReference type="PROSITE-ProRule" id="PRU00497"/>
    </source>
</evidence>
<reference evidence="5" key="2">
    <citation type="submission" date="2017-10" db="EMBL/GenBank/DDBJ databases">
        <title>Ladona fulva Genome sequencing and assembly.</title>
        <authorList>
            <person name="Murali S."/>
            <person name="Richards S."/>
            <person name="Bandaranaike D."/>
            <person name="Bellair M."/>
            <person name="Blankenburg K."/>
            <person name="Chao H."/>
            <person name="Dinh H."/>
            <person name="Doddapaneni H."/>
            <person name="Dugan-Rocha S."/>
            <person name="Elkadiri S."/>
            <person name="Gnanaolivu R."/>
            <person name="Hernandez B."/>
            <person name="Skinner E."/>
            <person name="Javaid M."/>
            <person name="Lee S."/>
            <person name="Li M."/>
            <person name="Ming W."/>
            <person name="Munidasa M."/>
            <person name="Muniz J."/>
            <person name="Nguyen L."/>
            <person name="Hughes D."/>
            <person name="Osuji N."/>
            <person name="Pu L.-L."/>
            <person name="Puazo M."/>
            <person name="Qu C."/>
            <person name="Quiroz J."/>
            <person name="Raj R."/>
            <person name="Weissenberger G."/>
            <person name="Xin Y."/>
            <person name="Zou X."/>
            <person name="Han Y."/>
            <person name="Worley K."/>
            <person name="Muzny D."/>
            <person name="Gibbs R."/>
        </authorList>
    </citation>
    <scope>NUCLEOTIDE SEQUENCE</scope>
    <source>
        <strain evidence="5">Sampled in the wild</strain>
    </source>
</reference>
<reference evidence="5" key="1">
    <citation type="submission" date="2013-04" db="EMBL/GenBank/DDBJ databases">
        <authorList>
            <person name="Qu J."/>
            <person name="Murali S.C."/>
            <person name="Bandaranaike D."/>
            <person name="Bellair M."/>
            <person name="Blankenburg K."/>
            <person name="Chao H."/>
            <person name="Dinh H."/>
            <person name="Doddapaneni H."/>
            <person name="Downs B."/>
            <person name="Dugan-Rocha S."/>
            <person name="Elkadiri S."/>
            <person name="Gnanaolivu R.D."/>
            <person name="Hernandez B."/>
            <person name="Javaid M."/>
            <person name="Jayaseelan J.C."/>
            <person name="Lee S."/>
            <person name="Li M."/>
            <person name="Ming W."/>
            <person name="Munidasa M."/>
            <person name="Muniz J."/>
            <person name="Nguyen L."/>
            <person name="Ongeri F."/>
            <person name="Osuji N."/>
            <person name="Pu L.-L."/>
            <person name="Puazo M."/>
            <person name="Qu C."/>
            <person name="Quiroz J."/>
            <person name="Raj R."/>
            <person name="Weissenberger G."/>
            <person name="Xin Y."/>
            <person name="Zou X."/>
            <person name="Han Y."/>
            <person name="Richards S."/>
            <person name="Worley K."/>
            <person name="Muzny D."/>
            <person name="Gibbs R."/>
        </authorList>
    </citation>
    <scope>NUCLEOTIDE SEQUENCE</scope>
    <source>
        <strain evidence="5">Sampled in the wild</strain>
    </source>
</reference>
<dbReference type="InterPro" id="IPR050468">
    <property type="entry name" value="Cuticle_Struct_Prot"/>
</dbReference>
<gene>
    <name evidence="5" type="ORF">J437_LFUL015436</name>
</gene>
<evidence type="ECO:0000256" key="1">
    <source>
        <dbReference type="ARBA" id="ARBA00022460"/>
    </source>
</evidence>
<dbReference type="PANTHER" id="PTHR10380">
    <property type="entry name" value="CUTICLE PROTEIN"/>
    <property type="match status" value="1"/>
</dbReference>
<dbReference type="EMBL" id="KZ308926">
    <property type="protein sequence ID" value="KAG8235581.1"/>
    <property type="molecule type" value="Genomic_DNA"/>
</dbReference>
<feature type="signal peptide" evidence="4">
    <location>
        <begin position="1"/>
        <end position="15"/>
    </location>
</feature>
<dbReference type="GO" id="GO:0008010">
    <property type="term" value="F:structural constituent of chitin-based larval cuticle"/>
    <property type="evidence" value="ECO:0007669"/>
    <property type="project" value="TreeGrafter"/>
</dbReference>
<evidence type="ECO:0000313" key="6">
    <source>
        <dbReference type="Proteomes" id="UP000792457"/>
    </source>
</evidence>
<organism evidence="5 6">
    <name type="scientific">Ladona fulva</name>
    <name type="common">Scarce chaser dragonfly</name>
    <name type="synonym">Libellula fulva</name>
    <dbReference type="NCBI Taxonomy" id="123851"/>
    <lineage>
        <taxon>Eukaryota</taxon>
        <taxon>Metazoa</taxon>
        <taxon>Ecdysozoa</taxon>
        <taxon>Arthropoda</taxon>
        <taxon>Hexapoda</taxon>
        <taxon>Insecta</taxon>
        <taxon>Pterygota</taxon>
        <taxon>Palaeoptera</taxon>
        <taxon>Odonata</taxon>
        <taxon>Epiprocta</taxon>
        <taxon>Anisoptera</taxon>
        <taxon>Libelluloidea</taxon>
        <taxon>Libellulidae</taxon>
        <taxon>Ladona</taxon>
    </lineage>
</organism>
<feature type="region of interest" description="Disordered" evidence="3">
    <location>
        <begin position="77"/>
        <end position="97"/>
    </location>
</feature>
<dbReference type="InterPro" id="IPR000618">
    <property type="entry name" value="Insect_cuticle"/>
</dbReference>
<keyword evidence="1 2" id="KW-0193">Cuticle</keyword>
<dbReference type="InterPro" id="IPR031311">
    <property type="entry name" value="CHIT_BIND_RR_consensus"/>
</dbReference>
<dbReference type="GO" id="GO:0062129">
    <property type="term" value="C:chitin-based extracellular matrix"/>
    <property type="evidence" value="ECO:0007669"/>
    <property type="project" value="TreeGrafter"/>
</dbReference>
<dbReference type="Pfam" id="PF00379">
    <property type="entry name" value="Chitin_bind_4"/>
    <property type="match status" value="1"/>
</dbReference>